<reference evidence="1 2" key="1">
    <citation type="submission" date="2018-04" db="EMBL/GenBank/DDBJ databases">
        <authorList>
            <person name="Huttner S."/>
            <person name="Dainat J."/>
        </authorList>
    </citation>
    <scope>NUCLEOTIDE SEQUENCE [LARGE SCALE GENOMIC DNA]</scope>
</reference>
<name>A0A3S5CW58_9PEZI</name>
<dbReference type="Proteomes" id="UP000289323">
    <property type="component" value="Unassembled WGS sequence"/>
</dbReference>
<dbReference type="InterPro" id="IPR035979">
    <property type="entry name" value="RBD_domain_sf"/>
</dbReference>
<dbReference type="Gene3D" id="3.30.70.330">
    <property type="match status" value="1"/>
</dbReference>
<proteinExistence type="predicted"/>
<gene>
    <name evidence="1" type="ORF">TT172_LOCUS2231</name>
</gene>
<evidence type="ECO:0000313" key="1">
    <source>
        <dbReference type="EMBL" id="SPQ19812.1"/>
    </source>
</evidence>
<evidence type="ECO:0000313" key="2">
    <source>
        <dbReference type="Proteomes" id="UP000289323"/>
    </source>
</evidence>
<dbReference type="EMBL" id="OUUZ01000001">
    <property type="protein sequence ID" value="SPQ19812.1"/>
    <property type="molecule type" value="Genomic_DNA"/>
</dbReference>
<dbReference type="AlphaFoldDB" id="A0A3S5CW58"/>
<accession>A0A3S5CW58</accession>
<protein>
    <submittedName>
        <fullName evidence="1">E3b9f3ce-597e-4bda-91ec-0928be282e28</fullName>
    </submittedName>
</protein>
<organism evidence="1 2">
    <name type="scientific">Thermothielavioides terrestris</name>
    <dbReference type="NCBI Taxonomy" id="2587410"/>
    <lineage>
        <taxon>Eukaryota</taxon>
        <taxon>Fungi</taxon>
        <taxon>Dikarya</taxon>
        <taxon>Ascomycota</taxon>
        <taxon>Pezizomycotina</taxon>
        <taxon>Sordariomycetes</taxon>
        <taxon>Sordariomycetidae</taxon>
        <taxon>Sordariales</taxon>
        <taxon>Chaetomiaceae</taxon>
        <taxon>Thermothielavioides</taxon>
    </lineage>
</organism>
<sequence>MLNPYARAYKENPTPDEVARRVAAGVSPNYRGDYTLVRNRPANIPQHENCSVFITGLPPNITTHQLLAAIRDTGRVWASVVYPPTWEYGPSAAKVTFFTAEAAQTFLRRSNSAGQPGFIVGNRRARVCPDRNRVAAPRAPADHTRVLSIAGPKELVNTANLSALFSAAFVYETDDVIALVTGNVINVLEWHFGSYRCQAEWAWRRLRSDATFRQAGVRVKFERDPCDRSVPYPLTSTRNYYPP</sequence>
<dbReference type="InterPro" id="IPR012677">
    <property type="entry name" value="Nucleotide-bd_a/b_plait_sf"/>
</dbReference>
<dbReference type="GO" id="GO:0003676">
    <property type="term" value="F:nucleic acid binding"/>
    <property type="evidence" value="ECO:0007669"/>
    <property type="project" value="InterPro"/>
</dbReference>
<dbReference type="SUPFAM" id="SSF54928">
    <property type="entry name" value="RNA-binding domain, RBD"/>
    <property type="match status" value="1"/>
</dbReference>